<gene>
    <name evidence="1" type="ORF">EI42_03663</name>
</gene>
<evidence type="ECO:0000313" key="2">
    <source>
        <dbReference type="Proteomes" id="UP000248806"/>
    </source>
</evidence>
<dbReference type="Proteomes" id="UP000248806">
    <property type="component" value="Unassembled WGS sequence"/>
</dbReference>
<evidence type="ECO:0000313" key="1">
    <source>
        <dbReference type="EMBL" id="PZW27100.1"/>
    </source>
</evidence>
<protein>
    <submittedName>
        <fullName evidence="1">Uncharacterized protein</fullName>
    </submittedName>
</protein>
<name>A0A326U4P5_THEHA</name>
<reference evidence="1 2" key="1">
    <citation type="submission" date="2018-06" db="EMBL/GenBank/DDBJ databases">
        <title>Genomic Encyclopedia of Archaeal and Bacterial Type Strains, Phase II (KMG-II): from individual species to whole genera.</title>
        <authorList>
            <person name="Goeker M."/>
        </authorList>
    </citation>
    <scope>NUCLEOTIDE SEQUENCE [LARGE SCALE GENOMIC DNA]</scope>
    <source>
        <strain evidence="1 2">ATCC BAA-1881</strain>
    </source>
</reference>
<organism evidence="1 2">
    <name type="scientific">Thermosporothrix hazakensis</name>
    <dbReference type="NCBI Taxonomy" id="644383"/>
    <lineage>
        <taxon>Bacteria</taxon>
        <taxon>Bacillati</taxon>
        <taxon>Chloroflexota</taxon>
        <taxon>Ktedonobacteria</taxon>
        <taxon>Ktedonobacterales</taxon>
        <taxon>Thermosporotrichaceae</taxon>
        <taxon>Thermosporothrix</taxon>
    </lineage>
</organism>
<accession>A0A326U4P5</accession>
<dbReference type="EMBL" id="QKUF01000013">
    <property type="protein sequence ID" value="PZW27100.1"/>
    <property type="molecule type" value="Genomic_DNA"/>
</dbReference>
<proteinExistence type="predicted"/>
<sequence length="106" mass="12326">MLYKRRQPPGRQKISDRVSSSSVLILPKNHFFHQNFNKVWNIFIQTLYVMAIAREKRTLSLISDPSSGTEQDVGVELPEKVFMLTSQYSIKDSVRHVLYISRLSMP</sequence>
<dbReference type="AlphaFoldDB" id="A0A326U4P5"/>
<keyword evidence="2" id="KW-1185">Reference proteome</keyword>
<comment type="caution">
    <text evidence="1">The sequence shown here is derived from an EMBL/GenBank/DDBJ whole genome shotgun (WGS) entry which is preliminary data.</text>
</comment>